<dbReference type="InterPro" id="IPR051319">
    <property type="entry name" value="Oligoribo/pAp-PDE_c-di-AMP_PDE"/>
</dbReference>
<evidence type="ECO:0000313" key="3">
    <source>
        <dbReference type="EMBL" id="AZP05249.1"/>
    </source>
</evidence>
<name>A0A3Q9BLJ0_9LACT</name>
<dbReference type="InterPro" id="IPR003156">
    <property type="entry name" value="DHHA1_dom"/>
</dbReference>
<sequence>MFTQLYEDIYQSVEEFNTIIIHRHVRPDPDALGSQLGLAHLIRNRFPEKSVFAVGEEVESLSFIGKMDEVNTELYKDALVIVTDTANRPRIDDKRFSKGKKMIKIDHHPDEDHYGDISLVNDKASSCSEIIADLSLYLNERLPLTKEAARALYAGIVGDTGRFLYAATTARTMQITSKLMEFDFSASEIGQLMNTNTKKVANLSGFVLQNIEISDLGVGHIILTKEILEKFDAKDEDTAPVVPLPGTIEGIMCWGIFVEQETGSYRCRLRSKGPIINEVAKLHDGGGHPLASGANAKDLEEVEEIIHQFEELMVEWNKSSEEPVL</sequence>
<feature type="domain" description="DDH" evidence="1">
    <location>
        <begin position="19"/>
        <end position="156"/>
    </location>
</feature>
<evidence type="ECO:0000259" key="1">
    <source>
        <dbReference type="Pfam" id="PF01368"/>
    </source>
</evidence>
<evidence type="ECO:0000313" key="4">
    <source>
        <dbReference type="Proteomes" id="UP000273326"/>
    </source>
</evidence>
<evidence type="ECO:0000259" key="2">
    <source>
        <dbReference type="Pfam" id="PF02272"/>
    </source>
</evidence>
<protein>
    <submittedName>
        <fullName evidence="3">Bifunctional oligoribonuclease/PAP phosphatase NrnA</fullName>
    </submittedName>
</protein>
<dbReference type="Proteomes" id="UP000273326">
    <property type="component" value="Chromosome"/>
</dbReference>
<organism evidence="3 4">
    <name type="scientific">Jeotgalibaca ciconiae</name>
    <dbReference type="NCBI Taxonomy" id="2496265"/>
    <lineage>
        <taxon>Bacteria</taxon>
        <taxon>Bacillati</taxon>
        <taxon>Bacillota</taxon>
        <taxon>Bacilli</taxon>
        <taxon>Lactobacillales</taxon>
        <taxon>Carnobacteriaceae</taxon>
        <taxon>Jeotgalibaca</taxon>
    </lineage>
</organism>
<dbReference type="Pfam" id="PF01368">
    <property type="entry name" value="DHH"/>
    <property type="match status" value="1"/>
</dbReference>
<dbReference type="EMBL" id="CP034465">
    <property type="protein sequence ID" value="AZP05249.1"/>
    <property type="molecule type" value="Genomic_DNA"/>
</dbReference>
<feature type="domain" description="DHHA1" evidence="2">
    <location>
        <begin position="231"/>
        <end position="314"/>
    </location>
</feature>
<accession>A0A3Q9BLJ0</accession>
<proteinExistence type="predicted"/>
<dbReference type="PANTHER" id="PTHR47618">
    <property type="entry name" value="BIFUNCTIONAL OLIGORIBONUCLEASE AND PAP PHOSPHATASE NRNA"/>
    <property type="match status" value="1"/>
</dbReference>
<dbReference type="KEGG" id="jeh:EJN90_11695"/>
<dbReference type="InterPro" id="IPR038763">
    <property type="entry name" value="DHH_sf"/>
</dbReference>
<dbReference type="InterPro" id="IPR001667">
    <property type="entry name" value="DDH_dom"/>
</dbReference>
<dbReference type="AlphaFoldDB" id="A0A3Q9BLJ0"/>
<dbReference type="SUPFAM" id="SSF64182">
    <property type="entry name" value="DHH phosphoesterases"/>
    <property type="match status" value="1"/>
</dbReference>
<dbReference type="GO" id="GO:0003676">
    <property type="term" value="F:nucleic acid binding"/>
    <property type="evidence" value="ECO:0007669"/>
    <property type="project" value="InterPro"/>
</dbReference>
<gene>
    <name evidence="3" type="ORF">EJN90_11695</name>
</gene>
<dbReference type="Gene3D" id="3.90.1640.10">
    <property type="entry name" value="inorganic pyrophosphatase (n-terminal core)"/>
    <property type="match status" value="1"/>
</dbReference>
<dbReference type="OrthoDB" id="9803668at2"/>
<dbReference type="Pfam" id="PF02272">
    <property type="entry name" value="DHHA1"/>
    <property type="match status" value="1"/>
</dbReference>
<dbReference type="RefSeq" id="WP_126111451.1">
    <property type="nucleotide sequence ID" value="NZ_CP034465.1"/>
</dbReference>
<reference evidence="4" key="1">
    <citation type="submission" date="2018-12" db="EMBL/GenBank/DDBJ databases">
        <title>Complete genome sequencing of Jeotgalibaca sp. H21T32.</title>
        <authorList>
            <person name="Bae J.-W."/>
            <person name="Lee S.-Y."/>
        </authorList>
    </citation>
    <scope>NUCLEOTIDE SEQUENCE [LARGE SCALE GENOMIC DNA]</scope>
    <source>
        <strain evidence="4">H21T32</strain>
    </source>
</reference>
<keyword evidence="4" id="KW-1185">Reference proteome</keyword>
<dbReference type="Gene3D" id="3.10.310.30">
    <property type="match status" value="1"/>
</dbReference>
<dbReference type="PANTHER" id="PTHR47618:SF1">
    <property type="entry name" value="BIFUNCTIONAL OLIGORIBONUCLEASE AND PAP PHOSPHATASE NRNA"/>
    <property type="match status" value="1"/>
</dbReference>